<dbReference type="EMBL" id="JANVFU010000002">
    <property type="protein sequence ID" value="KAJ3749410.1"/>
    <property type="molecule type" value="Genomic_DNA"/>
</dbReference>
<dbReference type="Pfam" id="PF00583">
    <property type="entry name" value="Acetyltransf_1"/>
    <property type="match status" value="1"/>
</dbReference>
<dbReference type="GO" id="GO:0008080">
    <property type="term" value="F:N-acetyltransferase activity"/>
    <property type="evidence" value="ECO:0007669"/>
    <property type="project" value="InterPro"/>
</dbReference>
<organism evidence="3 4">
    <name type="scientific">Lentinula detonsa</name>
    <dbReference type="NCBI Taxonomy" id="2804962"/>
    <lineage>
        <taxon>Eukaryota</taxon>
        <taxon>Fungi</taxon>
        <taxon>Dikarya</taxon>
        <taxon>Basidiomycota</taxon>
        <taxon>Agaricomycotina</taxon>
        <taxon>Agaricomycetes</taxon>
        <taxon>Agaricomycetidae</taxon>
        <taxon>Agaricales</taxon>
        <taxon>Marasmiineae</taxon>
        <taxon>Omphalotaceae</taxon>
        <taxon>Lentinula</taxon>
    </lineage>
</organism>
<dbReference type="Gene3D" id="3.40.630.30">
    <property type="match status" value="1"/>
</dbReference>
<protein>
    <submittedName>
        <fullName evidence="3">Acyl-CoA N-acyltransferase</fullName>
    </submittedName>
</protein>
<evidence type="ECO:0000259" key="2">
    <source>
        <dbReference type="PROSITE" id="PS51186"/>
    </source>
</evidence>
<dbReference type="Proteomes" id="UP001142393">
    <property type="component" value="Unassembled WGS sequence"/>
</dbReference>
<dbReference type="PROSITE" id="PS51186">
    <property type="entry name" value="GNAT"/>
    <property type="match status" value="1"/>
</dbReference>
<dbReference type="PANTHER" id="PTHR13947:SF37">
    <property type="entry name" value="LD18367P"/>
    <property type="match status" value="1"/>
</dbReference>
<dbReference type="PANTHER" id="PTHR13947">
    <property type="entry name" value="GNAT FAMILY N-ACETYLTRANSFERASE"/>
    <property type="match status" value="1"/>
</dbReference>
<keyword evidence="4" id="KW-1185">Reference proteome</keyword>
<evidence type="ECO:0000313" key="3">
    <source>
        <dbReference type="EMBL" id="KAJ3749410.1"/>
    </source>
</evidence>
<accession>A0A9W8U1S7</accession>
<dbReference type="AlphaFoldDB" id="A0A9W8U1S7"/>
<dbReference type="InterPro" id="IPR016181">
    <property type="entry name" value="Acyl_CoA_acyltransferase"/>
</dbReference>
<reference evidence="3 4" key="1">
    <citation type="journal article" date="2023" name="Proc. Natl. Acad. Sci. U.S.A.">
        <title>A global phylogenomic analysis of the shiitake genus Lentinula.</title>
        <authorList>
            <person name="Sierra-Patev S."/>
            <person name="Min B."/>
            <person name="Naranjo-Ortiz M."/>
            <person name="Looney B."/>
            <person name="Konkel Z."/>
            <person name="Slot J.C."/>
            <person name="Sakamoto Y."/>
            <person name="Steenwyk J.L."/>
            <person name="Rokas A."/>
            <person name="Carro J."/>
            <person name="Camarero S."/>
            <person name="Ferreira P."/>
            <person name="Molpeceres G."/>
            <person name="Ruiz-Duenas F.J."/>
            <person name="Serrano A."/>
            <person name="Henrissat B."/>
            <person name="Drula E."/>
            <person name="Hughes K.W."/>
            <person name="Mata J.L."/>
            <person name="Ishikawa N.K."/>
            <person name="Vargas-Isla R."/>
            <person name="Ushijima S."/>
            <person name="Smith C.A."/>
            <person name="Donoghue J."/>
            <person name="Ahrendt S."/>
            <person name="Andreopoulos W."/>
            <person name="He G."/>
            <person name="LaButti K."/>
            <person name="Lipzen A."/>
            <person name="Ng V."/>
            <person name="Riley R."/>
            <person name="Sandor L."/>
            <person name="Barry K."/>
            <person name="Martinez A.T."/>
            <person name="Xiao Y."/>
            <person name="Gibbons J.G."/>
            <person name="Terashima K."/>
            <person name="Grigoriev I.V."/>
            <person name="Hibbett D."/>
        </authorList>
    </citation>
    <scope>NUCLEOTIDE SEQUENCE [LARGE SCALE GENOMIC DNA]</scope>
    <source>
        <strain evidence="3 4">TFB7810</strain>
    </source>
</reference>
<dbReference type="InterPro" id="IPR000182">
    <property type="entry name" value="GNAT_dom"/>
</dbReference>
<dbReference type="InterPro" id="IPR050769">
    <property type="entry name" value="NAT_camello-type"/>
</dbReference>
<evidence type="ECO:0000313" key="4">
    <source>
        <dbReference type="Proteomes" id="UP001142393"/>
    </source>
</evidence>
<comment type="caution">
    <text evidence="3">The sequence shown here is derived from an EMBL/GenBank/DDBJ whole genome shotgun (WGS) entry which is preliminary data.</text>
</comment>
<keyword evidence="1" id="KW-0808">Transferase</keyword>
<sequence>MPSAQEFSVLSFGAKSCPKEVIQALEANPADANVILPFLKKSLEGGSSTMCSSDQVWLSCVSRNNGIVTVDMVLSCTENEMGKYPIFIVPTQPVSRWSPQSLSVRLKALAEALRDSVPQERVYSIFAPEIVVSLFSQLWSDLVGIGINEKPYYAARLLSCANVIPTPSSLPPSATCRLAVTADTTAIAKLCKGFSDESEPFVLGRTEAFKEASLLISKQQVWVYCVSEEITCIAAFTRNTSNMATITKVYTRPSCRGRGYARHLVREVTRHLLRSGRREVVLYVAHNNVSAAHVYESVGFVEPDPAVEVGHSVKWTEVGFDRNYVDLGHW</sequence>
<feature type="domain" description="N-acetyltransferase" evidence="2">
    <location>
        <begin position="174"/>
        <end position="323"/>
    </location>
</feature>
<proteinExistence type="predicted"/>
<dbReference type="CDD" id="cd04301">
    <property type="entry name" value="NAT_SF"/>
    <property type="match status" value="1"/>
</dbReference>
<evidence type="ECO:0000256" key="1">
    <source>
        <dbReference type="ARBA" id="ARBA00022679"/>
    </source>
</evidence>
<dbReference type="SUPFAM" id="SSF55729">
    <property type="entry name" value="Acyl-CoA N-acyltransferases (Nat)"/>
    <property type="match status" value="1"/>
</dbReference>
<name>A0A9W8U1S7_9AGAR</name>
<gene>
    <name evidence="3" type="ORF">DFH05DRAFT_1533271</name>
</gene>